<sequence>MSDKAAEFVETWISNNVHTLFRDPAPAETDAQRLVSACLAEAEADGLSRTTIEATFGDLTTRMSGALELVRAC</sequence>
<proteinExistence type="predicted"/>
<dbReference type="EMBL" id="BMGG01000003">
    <property type="protein sequence ID" value="GGC58449.1"/>
    <property type="molecule type" value="Genomic_DNA"/>
</dbReference>
<evidence type="ECO:0000313" key="1">
    <source>
        <dbReference type="EMBL" id="GGC58449.1"/>
    </source>
</evidence>
<accession>A0A916U5K5</accession>
<reference evidence="1" key="2">
    <citation type="submission" date="2020-09" db="EMBL/GenBank/DDBJ databases">
        <authorList>
            <person name="Sun Q."/>
            <person name="Zhou Y."/>
        </authorList>
    </citation>
    <scope>NUCLEOTIDE SEQUENCE</scope>
    <source>
        <strain evidence="1">CGMCC 1.12919</strain>
    </source>
</reference>
<organism evidence="1 2">
    <name type="scientific">Chelatococcus reniformis</name>
    <dbReference type="NCBI Taxonomy" id="1494448"/>
    <lineage>
        <taxon>Bacteria</taxon>
        <taxon>Pseudomonadati</taxon>
        <taxon>Pseudomonadota</taxon>
        <taxon>Alphaproteobacteria</taxon>
        <taxon>Hyphomicrobiales</taxon>
        <taxon>Chelatococcaceae</taxon>
        <taxon>Chelatococcus</taxon>
    </lineage>
</organism>
<protein>
    <recommendedName>
        <fullName evidence="3">DUF768 domain-containing protein</fullName>
    </recommendedName>
</protein>
<evidence type="ECO:0000313" key="2">
    <source>
        <dbReference type="Proteomes" id="UP000637002"/>
    </source>
</evidence>
<dbReference type="RefSeq" id="WP_188608716.1">
    <property type="nucleotide sequence ID" value="NZ_BMGG01000003.1"/>
</dbReference>
<name>A0A916U5K5_9HYPH</name>
<evidence type="ECO:0008006" key="3">
    <source>
        <dbReference type="Google" id="ProtNLM"/>
    </source>
</evidence>
<keyword evidence="2" id="KW-1185">Reference proteome</keyword>
<dbReference type="AlphaFoldDB" id="A0A916U5K5"/>
<comment type="caution">
    <text evidence="1">The sequence shown here is derived from an EMBL/GenBank/DDBJ whole genome shotgun (WGS) entry which is preliminary data.</text>
</comment>
<reference evidence="1" key="1">
    <citation type="journal article" date="2014" name="Int. J. Syst. Evol. Microbiol.">
        <title>Complete genome sequence of Corynebacterium casei LMG S-19264T (=DSM 44701T), isolated from a smear-ripened cheese.</title>
        <authorList>
            <consortium name="US DOE Joint Genome Institute (JGI-PGF)"/>
            <person name="Walter F."/>
            <person name="Albersmeier A."/>
            <person name="Kalinowski J."/>
            <person name="Ruckert C."/>
        </authorList>
    </citation>
    <scope>NUCLEOTIDE SEQUENCE</scope>
    <source>
        <strain evidence="1">CGMCC 1.12919</strain>
    </source>
</reference>
<dbReference type="Proteomes" id="UP000637002">
    <property type="component" value="Unassembled WGS sequence"/>
</dbReference>
<gene>
    <name evidence="1" type="ORF">GCM10010994_16730</name>
</gene>